<dbReference type="EMBL" id="VVYY01000038">
    <property type="protein sequence ID" value="KAA5391795.1"/>
    <property type="molecule type" value="Genomic_DNA"/>
</dbReference>
<gene>
    <name evidence="2" type="ORF">F2Y51_22020</name>
    <name evidence="1" type="ORF">F2Y58_23340</name>
</gene>
<sequence>MYLCTENANQQLLSLAYVVLPHSILDWFDITNIDDACVPDLSGNEVFSGTLHIYLDERDNRPADMQELRSKPMNGEYKSRVPAYS</sequence>
<dbReference type="Proteomes" id="UP000441162">
    <property type="component" value="Unassembled WGS sequence"/>
</dbReference>
<dbReference type="Proteomes" id="UP000481616">
    <property type="component" value="Unassembled WGS sequence"/>
</dbReference>
<name>A0A4Q5HM23_9BACT</name>
<evidence type="ECO:0000313" key="2">
    <source>
        <dbReference type="EMBL" id="KAA5401369.1"/>
    </source>
</evidence>
<accession>A0A4Q5HM23</accession>
<reference evidence="3 4" key="1">
    <citation type="journal article" date="2019" name="Nat. Med.">
        <title>A library of human gut bacterial isolates paired with longitudinal multiomics data enables mechanistic microbiome research.</title>
        <authorList>
            <person name="Poyet M."/>
            <person name="Groussin M."/>
            <person name="Gibbons S.M."/>
            <person name="Avila-Pacheco J."/>
            <person name="Jiang X."/>
            <person name="Kearney S.M."/>
            <person name="Perrotta A.R."/>
            <person name="Berdy B."/>
            <person name="Zhao S."/>
            <person name="Lieberman T.D."/>
            <person name="Swanson P.K."/>
            <person name="Smith M."/>
            <person name="Roesemann S."/>
            <person name="Alexander J.E."/>
            <person name="Rich S.A."/>
            <person name="Livny J."/>
            <person name="Vlamakis H."/>
            <person name="Clish C."/>
            <person name="Bullock K."/>
            <person name="Deik A."/>
            <person name="Scott J."/>
            <person name="Pierce K.A."/>
            <person name="Xavier R.J."/>
            <person name="Alm E.J."/>
        </authorList>
    </citation>
    <scope>NUCLEOTIDE SEQUENCE [LARGE SCALE GENOMIC DNA]</scope>
    <source>
        <strain evidence="1 4">BIOML-A1</strain>
        <strain evidence="2 3">BIOML-A4</strain>
    </source>
</reference>
<dbReference type="RefSeq" id="WP_130054603.1">
    <property type="nucleotide sequence ID" value="NZ_RCXK01000039.1"/>
</dbReference>
<dbReference type="EMBL" id="VVZA01000034">
    <property type="protein sequence ID" value="KAA5401369.1"/>
    <property type="molecule type" value="Genomic_DNA"/>
</dbReference>
<organism evidence="2 3">
    <name type="scientific">Phocaeicola dorei</name>
    <dbReference type="NCBI Taxonomy" id="357276"/>
    <lineage>
        <taxon>Bacteria</taxon>
        <taxon>Pseudomonadati</taxon>
        <taxon>Bacteroidota</taxon>
        <taxon>Bacteroidia</taxon>
        <taxon>Bacteroidales</taxon>
        <taxon>Bacteroidaceae</taxon>
        <taxon>Phocaeicola</taxon>
    </lineage>
</organism>
<evidence type="ECO:0000313" key="4">
    <source>
        <dbReference type="Proteomes" id="UP000481616"/>
    </source>
</evidence>
<evidence type="ECO:0000313" key="1">
    <source>
        <dbReference type="EMBL" id="KAA5391795.1"/>
    </source>
</evidence>
<dbReference type="AlphaFoldDB" id="A0A4Q5HM23"/>
<comment type="caution">
    <text evidence="2">The sequence shown here is derived from an EMBL/GenBank/DDBJ whole genome shotgun (WGS) entry which is preliminary data.</text>
</comment>
<proteinExistence type="predicted"/>
<evidence type="ECO:0000313" key="3">
    <source>
        <dbReference type="Proteomes" id="UP000441162"/>
    </source>
</evidence>
<protein>
    <submittedName>
        <fullName evidence="2">Uncharacterized protein</fullName>
    </submittedName>
</protein>